<dbReference type="InterPro" id="IPR037914">
    <property type="entry name" value="SpoVT-AbrB_sf"/>
</dbReference>
<evidence type="ECO:0000256" key="7">
    <source>
        <dbReference type="HAMAP-Rule" id="MF_01008"/>
    </source>
</evidence>
<dbReference type="Gene3D" id="3.40.1550.20">
    <property type="entry name" value="Transcriptional regulator MraZ domain"/>
    <property type="match status" value="1"/>
</dbReference>
<dbReference type="GO" id="GO:0003700">
    <property type="term" value="F:DNA-binding transcription factor activity"/>
    <property type="evidence" value="ECO:0007669"/>
    <property type="project" value="UniProtKB-UniRule"/>
</dbReference>
<dbReference type="InterPro" id="IPR038619">
    <property type="entry name" value="MraZ_sf"/>
</dbReference>
<gene>
    <name evidence="7" type="primary">mraZ</name>
    <name evidence="9" type="ORF">C7Y72_17640</name>
</gene>
<dbReference type="InterPro" id="IPR020603">
    <property type="entry name" value="MraZ_dom"/>
</dbReference>
<accession>A0A2T4UE62</accession>
<feature type="domain" description="SpoVT-AbrB" evidence="8">
    <location>
        <begin position="23"/>
        <end position="66"/>
    </location>
</feature>
<dbReference type="PROSITE" id="PS51740">
    <property type="entry name" value="SPOVT_ABRB"/>
    <property type="match status" value="1"/>
</dbReference>
<dbReference type="PANTHER" id="PTHR34701:SF1">
    <property type="entry name" value="TRANSCRIPTIONAL REGULATOR MRAZ"/>
    <property type="match status" value="1"/>
</dbReference>
<dbReference type="CDD" id="cd16321">
    <property type="entry name" value="MraZ_C"/>
    <property type="match status" value="1"/>
</dbReference>
<protein>
    <recommendedName>
        <fullName evidence="1 7">Transcriptional regulator MraZ</fullName>
    </recommendedName>
</protein>
<evidence type="ECO:0000256" key="2">
    <source>
        <dbReference type="ARBA" id="ARBA00022490"/>
    </source>
</evidence>
<dbReference type="SUPFAM" id="SSF89447">
    <property type="entry name" value="AbrB/MazE/MraZ-like"/>
    <property type="match status" value="1"/>
</dbReference>
<keyword evidence="3" id="KW-0677">Repeat</keyword>
<dbReference type="HAMAP" id="MF_01008">
    <property type="entry name" value="MraZ"/>
    <property type="match status" value="1"/>
</dbReference>
<evidence type="ECO:0000256" key="4">
    <source>
        <dbReference type="ARBA" id="ARBA00023015"/>
    </source>
</evidence>
<comment type="subcellular location">
    <subcellularLocation>
        <location evidence="7">Cytoplasm</location>
        <location evidence="7">Nucleoid</location>
    </subcellularLocation>
</comment>
<evidence type="ECO:0000256" key="6">
    <source>
        <dbReference type="ARBA" id="ARBA00023163"/>
    </source>
</evidence>
<evidence type="ECO:0000256" key="3">
    <source>
        <dbReference type="ARBA" id="ARBA00022737"/>
    </source>
</evidence>
<dbReference type="Pfam" id="PF02381">
    <property type="entry name" value="MraZ"/>
    <property type="match status" value="1"/>
</dbReference>
<keyword evidence="4 7" id="KW-0805">Transcription regulation</keyword>
<sequence>MLSGFDPLDEDYATLDSHLVGGSHDVELDSAGRIAMPSRLAQYAGITKDVVLVGSKTHIQIWDRSTWDARSERLPDAVQDISRRRKGASRLPTLGQA</sequence>
<dbReference type="GO" id="GO:0009295">
    <property type="term" value="C:nucleoid"/>
    <property type="evidence" value="ECO:0007669"/>
    <property type="project" value="UniProtKB-SubCell"/>
</dbReference>
<comment type="subunit">
    <text evidence="7">Forms oligomers.</text>
</comment>
<evidence type="ECO:0000313" key="10">
    <source>
        <dbReference type="Proteomes" id="UP000240739"/>
    </source>
</evidence>
<dbReference type="PANTHER" id="PTHR34701">
    <property type="entry name" value="TRANSCRIPTIONAL REGULATOR MRAZ"/>
    <property type="match status" value="1"/>
</dbReference>
<dbReference type="GO" id="GO:0000976">
    <property type="term" value="F:transcription cis-regulatory region binding"/>
    <property type="evidence" value="ECO:0007669"/>
    <property type="project" value="TreeGrafter"/>
</dbReference>
<dbReference type="InterPro" id="IPR003444">
    <property type="entry name" value="MraZ"/>
</dbReference>
<dbReference type="GO" id="GO:2000143">
    <property type="term" value="P:negative regulation of DNA-templated transcription initiation"/>
    <property type="evidence" value="ECO:0007669"/>
    <property type="project" value="TreeGrafter"/>
</dbReference>
<keyword evidence="6 7" id="KW-0804">Transcription</keyword>
<dbReference type="GO" id="GO:0005737">
    <property type="term" value="C:cytoplasm"/>
    <property type="evidence" value="ECO:0007669"/>
    <property type="project" value="UniProtKB-UniRule"/>
</dbReference>
<dbReference type="Proteomes" id="UP000240739">
    <property type="component" value="Unassembled WGS sequence"/>
</dbReference>
<keyword evidence="10" id="KW-1185">Reference proteome</keyword>
<keyword evidence="2 7" id="KW-0963">Cytoplasm</keyword>
<reference evidence="9 10" key="1">
    <citation type="submission" date="2018-03" db="EMBL/GenBank/DDBJ databases">
        <title>Aquarubrobacter algicola gen. nov., sp. nov., a novel actinobacterium isolated from shallow eutrophic lake during the end of cyanobacterial harmful algal blooms.</title>
        <authorList>
            <person name="Chun S.J."/>
        </authorList>
    </citation>
    <scope>NUCLEOTIDE SEQUENCE [LARGE SCALE GENOMIC DNA]</scope>
    <source>
        <strain evidence="9 10">Seoho-28</strain>
    </source>
</reference>
<comment type="caution">
    <text evidence="9">The sequence shown here is derived from an EMBL/GenBank/DDBJ whole genome shotgun (WGS) entry which is preliminary data.</text>
</comment>
<evidence type="ECO:0000259" key="8">
    <source>
        <dbReference type="PROSITE" id="PS51740"/>
    </source>
</evidence>
<evidence type="ECO:0000313" key="9">
    <source>
        <dbReference type="EMBL" id="PTL55796.1"/>
    </source>
</evidence>
<name>A0A2T4UE62_9ACTN</name>
<organism evidence="9 10">
    <name type="scientific">Paraconexibacter algicola</name>
    <dbReference type="NCBI Taxonomy" id="2133960"/>
    <lineage>
        <taxon>Bacteria</taxon>
        <taxon>Bacillati</taxon>
        <taxon>Actinomycetota</taxon>
        <taxon>Thermoleophilia</taxon>
        <taxon>Solirubrobacterales</taxon>
        <taxon>Paraconexibacteraceae</taxon>
        <taxon>Paraconexibacter</taxon>
    </lineage>
</organism>
<dbReference type="InterPro" id="IPR007159">
    <property type="entry name" value="SpoVT-AbrB_dom"/>
</dbReference>
<dbReference type="AlphaFoldDB" id="A0A2T4UE62"/>
<evidence type="ECO:0000256" key="5">
    <source>
        <dbReference type="ARBA" id="ARBA00023125"/>
    </source>
</evidence>
<proteinExistence type="inferred from homology"/>
<dbReference type="EMBL" id="PYYB01000003">
    <property type="protein sequence ID" value="PTL55796.1"/>
    <property type="molecule type" value="Genomic_DNA"/>
</dbReference>
<dbReference type="InterPro" id="IPR035644">
    <property type="entry name" value="MraZ_C"/>
</dbReference>
<keyword evidence="5 7" id="KW-0238">DNA-binding</keyword>
<evidence type="ECO:0000256" key="1">
    <source>
        <dbReference type="ARBA" id="ARBA00013860"/>
    </source>
</evidence>
<comment type="similarity">
    <text evidence="7">Belongs to the MraZ family.</text>
</comment>